<sequence>MLHKIGNLRARREEIALLVRHSEDDLTEARNSPALGGRSRSILLQLERRLHANRKDLAALDAQLATAPKSSEAVER</sequence>
<organism evidence="1 2">
    <name type="scientific">Methylocella silvestris</name>
    <dbReference type="NCBI Taxonomy" id="199596"/>
    <lineage>
        <taxon>Bacteria</taxon>
        <taxon>Pseudomonadati</taxon>
        <taxon>Pseudomonadota</taxon>
        <taxon>Alphaproteobacteria</taxon>
        <taxon>Hyphomicrobiales</taxon>
        <taxon>Beijerinckiaceae</taxon>
        <taxon>Methylocella</taxon>
    </lineage>
</organism>
<gene>
    <name evidence="1" type="ORF">CR492_07825</name>
</gene>
<dbReference type="Proteomes" id="UP000236286">
    <property type="component" value="Unassembled WGS sequence"/>
</dbReference>
<comment type="caution">
    <text evidence="1">The sequence shown here is derived from an EMBL/GenBank/DDBJ whole genome shotgun (WGS) entry which is preliminary data.</text>
</comment>
<evidence type="ECO:0000313" key="2">
    <source>
        <dbReference type="Proteomes" id="UP000236286"/>
    </source>
</evidence>
<dbReference type="EMBL" id="PDZR01000006">
    <property type="protein sequence ID" value="PNG26584.1"/>
    <property type="molecule type" value="Genomic_DNA"/>
</dbReference>
<reference evidence="1 2" key="1">
    <citation type="submission" date="2017-10" db="EMBL/GenBank/DDBJ databases">
        <title>Genome announcement of Methylocella silvestris TVC from permafrost.</title>
        <authorList>
            <person name="Wang J."/>
            <person name="Geng K."/>
            <person name="Ul-Haque F."/>
            <person name="Crombie A.T."/>
            <person name="Street L.E."/>
            <person name="Wookey P.A."/>
            <person name="Murrell J.C."/>
            <person name="Pratscher J."/>
        </authorList>
    </citation>
    <scope>NUCLEOTIDE SEQUENCE [LARGE SCALE GENOMIC DNA]</scope>
    <source>
        <strain evidence="1 2">TVC</strain>
    </source>
</reference>
<accession>A0A2J7TII0</accession>
<evidence type="ECO:0000313" key="1">
    <source>
        <dbReference type="EMBL" id="PNG26584.1"/>
    </source>
</evidence>
<proteinExistence type="predicted"/>
<dbReference type="AlphaFoldDB" id="A0A2J7TII0"/>
<name>A0A2J7TII0_METSI</name>
<protein>
    <submittedName>
        <fullName evidence="1">Uncharacterized protein</fullName>
    </submittedName>
</protein>